<dbReference type="SUPFAM" id="SSF49503">
    <property type="entry name" value="Cupredoxins"/>
    <property type="match status" value="1"/>
</dbReference>
<proteinExistence type="predicted"/>
<evidence type="ECO:0000313" key="2">
    <source>
        <dbReference type="EMBL" id="GIH00502.1"/>
    </source>
</evidence>
<comment type="caution">
    <text evidence="2">The sequence shown here is derived from an EMBL/GenBank/DDBJ whole genome shotgun (WGS) entry which is preliminary data.</text>
</comment>
<organism evidence="2 3">
    <name type="scientific">Plantactinospora mayteni</name>
    <dbReference type="NCBI Taxonomy" id="566021"/>
    <lineage>
        <taxon>Bacteria</taxon>
        <taxon>Bacillati</taxon>
        <taxon>Actinomycetota</taxon>
        <taxon>Actinomycetes</taxon>
        <taxon>Micromonosporales</taxon>
        <taxon>Micromonosporaceae</taxon>
        <taxon>Plantactinospora</taxon>
    </lineage>
</organism>
<keyword evidence="3" id="KW-1185">Reference proteome</keyword>
<evidence type="ECO:0000256" key="1">
    <source>
        <dbReference type="SAM" id="SignalP"/>
    </source>
</evidence>
<dbReference type="EMBL" id="BONX01000054">
    <property type="protein sequence ID" value="GIH00502.1"/>
    <property type="molecule type" value="Genomic_DNA"/>
</dbReference>
<gene>
    <name evidence="2" type="ORF">Pma05_70740</name>
</gene>
<feature type="signal peptide" evidence="1">
    <location>
        <begin position="1"/>
        <end position="30"/>
    </location>
</feature>
<dbReference type="InterPro" id="IPR008972">
    <property type="entry name" value="Cupredoxin"/>
</dbReference>
<feature type="chain" id="PRO_5045355015" description="EfeO-type cupredoxin-like domain-containing protein" evidence="1">
    <location>
        <begin position="31"/>
        <end position="125"/>
    </location>
</feature>
<accession>A0ABQ4F0Q8</accession>
<dbReference type="Gene3D" id="2.60.40.420">
    <property type="entry name" value="Cupredoxins - blue copper proteins"/>
    <property type="match status" value="1"/>
</dbReference>
<keyword evidence="1" id="KW-0732">Signal</keyword>
<dbReference type="RefSeq" id="WP_203861816.1">
    <property type="nucleotide sequence ID" value="NZ_BAAAZQ010000026.1"/>
</dbReference>
<dbReference type="Proteomes" id="UP000621500">
    <property type="component" value="Unassembled WGS sequence"/>
</dbReference>
<evidence type="ECO:0000313" key="3">
    <source>
        <dbReference type="Proteomes" id="UP000621500"/>
    </source>
</evidence>
<reference evidence="2 3" key="1">
    <citation type="submission" date="2021-01" db="EMBL/GenBank/DDBJ databases">
        <title>Whole genome shotgun sequence of Plantactinospora mayteni NBRC 109088.</title>
        <authorList>
            <person name="Komaki H."/>
            <person name="Tamura T."/>
        </authorList>
    </citation>
    <scope>NUCLEOTIDE SEQUENCE [LARGE SCALE GENOMIC DNA]</scope>
    <source>
        <strain evidence="2 3">NBRC 109088</strain>
    </source>
</reference>
<sequence length="125" mass="13118">MMPPHPRRPRSAYAAVALLALLLIGPTACGDGEPAATGTVETVTVTVAGGTVSPAPSRIEVTRGQTVRITATSDVADMVHVHGYDRSVTLQPGVAGTVEFVADRDGLFEVETHGQDLQLFQLVVR</sequence>
<protein>
    <recommendedName>
        <fullName evidence="4">EfeO-type cupredoxin-like domain-containing protein</fullName>
    </recommendedName>
</protein>
<name>A0ABQ4F0Q8_9ACTN</name>
<evidence type="ECO:0008006" key="4">
    <source>
        <dbReference type="Google" id="ProtNLM"/>
    </source>
</evidence>